<feature type="region of interest" description="Disordered" evidence="1">
    <location>
        <begin position="186"/>
        <end position="205"/>
    </location>
</feature>
<dbReference type="InterPro" id="IPR055732">
    <property type="entry name" value="DUF7308"/>
</dbReference>
<dbReference type="Proteomes" id="UP001570511">
    <property type="component" value="Unassembled WGS sequence"/>
</dbReference>
<evidence type="ECO:0000259" key="2">
    <source>
        <dbReference type="Pfam" id="PF23985"/>
    </source>
</evidence>
<dbReference type="EMBL" id="JBGNYA010000001">
    <property type="protein sequence ID" value="MFA1610187.1"/>
    <property type="molecule type" value="Genomic_DNA"/>
</dbReference>
<evidence type="ECO:0000313" key="4">
    <source>
        <dbReference type="Proteomes" id="UP001570511"/>
    </source>
</evidence>
<protein>
    <recommendedName>
        <fullName evidence="2">DUF7308 domain-containing protein</fullName>
    </recommendedName>
</protein>
<dbReference type="RefSeq" id="WP_372387546.1">
    <property type="nucleotide sequence ID" value="NZ_JBGNYA010000001.1"/>
</dbReference>
<accession>A0ABD5M8G5</accession>
<proteinExistence type="predicted"/>
<organism evidence="3 4">
    <name type="scientific">Halobellus rubicundus</name>
    <dbReference type="NCBI Taxonomy" id="2996466"/>
    <lineage>
        <taxon>Archaea</taxon>
        <taxon>Methanobacteriati</taxon>
        <taxon>Methanobacteriota</taxon>
        <taxon>Stenosarchaea group</taxon>
        <taxon>Halobacteria</taxon>
        <taxon>Halobacteriales</taxon>
        <taxon>Haloferacaceae</taxon>
        <taxon>Halobellus</taxon>
    </lineage>
</organism>
<comment type="caution">
    <text evidence="3">The sequence shown here is derived from an EMBL/GenBank/DDBJ whole genome shotgun (WGS) entry which is preliminary data.</text>
</comment>
<evidence type="ECO:0000313" key="3">
    <source>
        <dbReference type="EMBL" id="MFA1610187.1"/>
    </source>
</evidence>
<reference evidence="3 4" key="1">
    <citation type="submission" date="2024-08" db="EMBL/GenBank/DDBJ databases">
        <title>Halobellus sp. MBLA0158 whole genome sequence.</title>
        <authorList>
            <person name="Hwang C.Y."/>
            <person name="Cho E.-S."/>
            <person name="Seo M.-J."/>
        </authorList>
    </citation>
    <scope>NUCLEOTIDE SEQUENCE [LARGE SCALE GENOMIC DNA]</scope>
    <source>
        <strain evidence="3 4">MBLA0158</strain>
    </source>
</reference>
<feature type="compositionally biased region" description="Acidic residues" evidence="1">
    <location>
        <begin position="397"/>
        <end position="408"/>
    </location>
</feature>
<gene>
    <name evidence="3" type="ORF">OS889_04110</name>
</gene>
<feature type="compositionally biased region" description="Polar residues" evidence="1">
    <location>
        <begin position="417"/>
        <end position="426"/>
    </location>
</feature>
<feature type="domain" description="DUF7308" evidence="2">
    <location>
        <begin position="277"/>
        <end position="490"/>
    </location>
</feature>
<dbReference type="InterPro" id="IPR055713">
    <property type="entry name" value="DUF7289"/>
</dbReference>
<dbReference type="AlphaFoldDB" id="A0ABD5M8G5"/>
<feature type="region of interest" description="Disordered" evidence="1">
    <location>
        <begin position="387"/>
        <end position="440"/>
    </location>
</feature>
<name>A0ABD5M8G5_9EURY</name>
<dbReference type="Pfam" id="PF23985">
    <property type="entry name" value="DUF7308"/>
    <property type="match status" value="1"/>
</dbReference>
<keyword evidence="4" id="KW-1185">Reference proteome</keyword>
<evidence type="ECO:0000256" key="1">
    <source>
        <dbReference type="SAM" id="MobiDB-lite"/>
    </source>
</evidence>
<dbReference type="Pfam" id="PF23960">
    <property type="entry name" value="DUF7289"/>
    <property type="match status" value="1"/>
</dbReference>
<sequence>MTAGTRGQSSNIGLVLLLALTIVGAGVVVAVGSSALADVQNEASLDRTANAMTLLDARTAIVGLGEGSVQTVRLGRTDGGRYVADAERGWIRVTHTNYTASETETIYNASLGTVAYEDGETTIAYQGGGVWRARDGGTSMVSPPEFHYRGTTLTLPVIRIRSNDAAGGTTTATIRRTHETVRVFPNETDATGDGVGAPYDVDDPDGSTRQYVNPVRNGTVSVTVHSQFYEGWADYFRTRTSGNVSVDDDARTATVVLETTRGVGTFDFPQKEDSIAVRGIAAGHAVTDFQVSVRKDDGTFNNLYVSFYIEEGSKAWETRVGVPNGIGNSYCPGQTSTESVPMDVYYHDAATPEGVHLWSNDSIPSDSGPVQLACDGDDMIIQVDFTSPDQPLTYTDGDFDGDDGDETALDWADRNDSSAQAPSPTTFAHPGDDGENTTYSFGDRQNLRILTRHYFATFDSDFKLAVSHGPGDRGTSQIDVSGSGGTLRYNTTGEGSYITYLHVTENNVSVALN</sequence>